<reference evidence="2" key="1">
    <citation type="submission" date="2011-11" db="EMBL/GenBank/DDBJ databases">
        <title>Complete sequence of Paenibacillus terrae HPL-003.</title>
        <authorList>
            <person name="Shin S.H."/>
            <person name="Kim S."/>
            <person name="Kim J.Y."/>
        </authorList>
    </citation>
    <scope>NUCLEOTIDE SEQUENCE [LARGE SCALE GENOMIC DNA]</scope>
    <source>
        <strain evidence="2">HPL-003</strain>
    </source>
</reference>
<dbReference type="KEGG" id="pta:HPL003_12255"/>
<dbReference type="AlphaFoldDB" id="G7W226"/>
<reference key="2">
    <citation type="submission" date="2011-11" db="EMBL/GenBank/DDBJ databases">
        <authorList>
            <person name="Shin S.H."/>
            <person name="Kim S."/>
            <person name="Kim J.Y."/>
        </authorList>
    </citation>
    <scope>NUCLEOTIDE SEQUENCE</scope>
    <source>
        <strain>HPL-003</strain>
    </source>
</reference>
<protein>
    <submittedName>
        <fullName evidence="1">Uncharacterized protein</fullName>
    </submittedName>
</protein>
<organism evidence="1 2">
    <name type="scientific">Paenibacillus terrae (strain HPL-003)</name>
    <dbReference type="NCBI Taxonomy" id="985665"/>
    <lineage>
        <taxon>Bacteria</taxon>
        <taxon>Bacillati</taxon>
        <taxon>Bacillota</taxon>
        <taxon>Bacilli</taxon>
        <taxon>Bacillales</taxon>
        <taxon>Paenibacillaceae</taxon>
        <taxon>Paenibacillus</taxon>
    </lineage>
</organism>
<accession>G7W226</accession>
<proteinExistence type="predicted"/>
<evidence type="ECO:0000313" key="2">
    <source>
        <dbReference type="Proteomes" id="UP000005876"/>
    </source>
</evidence>
<dbReference type="STRING" id="985665.HPL003_12255"/>
<dbReference type="HOGENOM" id="CLU_2667697_0_0_9"/>
<gene>
    <name evidence="1" type="ordered locus">HPL003_12255</name>
</gene>
<sequence>MIGIYSFKSILISIRTELLFFTGLIQFRGDYSDNLIIYSLVLMEIKIRLKTNGVIFKAETEGQVKMIQCYLIEEV</sequence>
<dbReference type="EMBL" id="CP003107">
    <property type="protein sequence ID" value="AET59206.1"/>
    <property type="molecule type" value="Genomic_DNA"/>
</dbReference>
<reference evidence="1 2" key="3">
    <citation type="journal article" date="2012" name="J. Bacteriol.">
        <title>Genome Sequence of Paenibacillus terrae HPL-003, a Xylanase-Producing Bacterium Isolated from Soil Found in Forest Residue.</title>
        <authorList>
            <person name="Shin S.H."/>
            <person name="Kim S."/>
            <person name="Kim J.Y."/>
            <person name="Song H.Y."/>
            <person name="Cho S.J."/>
            <person name="Kim D.R."/>
            <person name="Lee K.I."/>
            <person name="Lim H.K."/>
            <person name="Park N.J."/>
            <person name="Hwang I.T."/>
            <person name="Yang K.S."/>
        </authorList>
    </citation>
    <scope>NUCLEOTIDE SEQUENCE [LARGE SCALE GENOMIC DNA]</scope>
    <source>
        <strain evidence="1 2">HPL-003</strain>
    </source>
</reference>
<dbReference type="Proteomes" id="UP000005876">
    <property type="component" value="Chromosome"/>
</dbReference>
<name>G7W226_PAETH</name>
<evidence type="ECO:0000313" key="1">
    <source>
        <dbReference type="EMBL" id="AET59206.1"/>
    </source>
</evidence>